<protein>
    <submittedName>
        <fullName evidence="2">Uncharacterized protein</fullName>
    </submittedName>
</protein>
<reference evidence="2" key="1">
    <citation type="journal article" date="2015" name="Nature">
        <title>Complex archaea that bridge the gap between prokaryotes and eukaryotes.</title>
        <authorList>
            <person name="Spang A."/>
            <person name="Saw J.H."/>
            <person name="Jorgensen S.L."/>
            <person name="Zaremba-Niedzwiedzka K."/>
            <person name="Martijn J."/>
            <person name="Lind A.E."/>
            <person name="van Eijk R."/>
            <person name="Schleper C."/>
            <person name="Guy L."/>
            <person name="Ettema T.J."/>
        </authorList>
    </citation>
    <scope>NUCLEOTIDE SEQUENCE</scope>
</reference>
<dbReference type="AlphaFoldDB" id="A0A0F9ELR0"/>
<gene>
    <name evidence="2" type="ORF">LCGC14_2351760</name>
</gene>
<accession>A0A0F9ELR0</accession>
<evidence type="ECO:0000256" key="1">
    <source>
        <dbReference type="SAM" id="MobiDB-lite"/>
    </source>
</evidence>
<proteinExistence type="predicted"/>
<evidence type="ECO:0000313" key="2">
    <source>
        <dbReference type="EMBL" id="KKL45825.1"/>
    </source>
</evidence>
<feature type="region of interest" description="Disordered" evidence="1">
    <location>
        <begin position="248"/>
        <end position="267"/>
    </location>
</feature>
<name>A0A0F9ELR0_9ZZZZ</name>
<sequence length="267" mass="31806">MEKSLEAILNENVKNIELISYFKRSTKKIPVFLGVINRKFPEIRGLLDKELVKDHKAVKTYIFFLDKFENFFYENYQEKIDFLKVEIWGKKRKKVEIIELTETLTPEEGSEDYDERLRNCLEFAKQAIEELDTMELEKEERNYIVGELQKKMQNDPFYNFLIFIRSDKDIVFNKRTEDLDGVVHKKILNYLNRCTQGKGWALFTKLKNDGFFKEYSPAKSYSITKLGLLVDAKLKGLQWEKEDSFQKTKEESAQEEEFNKLQQSYGF</sequence>
<comment type="caution">
    <text evidence="2">The sequence shown here is derived from an EMBL/GenBank/DDBJ whole genome shotgun (WGS) entry which is preliminary data.</text>
</comment>
<organism evidence="2">
    <name type="scientific">marine sediment metagenome</name>
    <dbReference type="NCBI Taxonomy" id="412755"/>
    <lineage>
        <taxon>unclassified sequences</taxon>
        <taxon>metagenomes</taxon>
        <taxon>ecological metagenomes</taxon>
    </lineage>
</organism>
<dbReference type="EMBL" id="LAZR01034251">
    <property type="protein sequence ID" value="KKL45825.1"/>
    <property type="molecule type" value="Genomic_DNA"/>
</dbReference>